<evidence type="ECO:0000313" key="1">
    <source>
        <dbReference type="EMBL" id="QUC16744.1"/>
    </source>
</evidence>
<dbReference type="EMBL" id="CP072753">
    <property type="protein sequence ID" value="QUC16744.1"/>
    <property type="molecule type" value="Genomic_DNA"/>
</dbReference>
<accession>A0A8E5HJQ9</accession>
<sequence length="118" mass="12805">MPTPLHAILQAQIKRGSKQVLSIPDEDSQPTDWQPSFDASFAQAGLNANSPHHGKIMASKSHANVGRDKSSHGLCNLVRRMAPCSGLHDMLTPTVSFLPDVLKARAQWQPICPALSGW</sequence>
<keyword evidence="2" id="KW-1185">Reference proteome</keyword>
<reference evidence="1" key="1">
    <citation type="submission" date="2020-03" db="EMBL/GenBank/DDBJ databases">
        <title>A mixture of massive structural variations and highly conserved coding sequences in Ustilaginoidea virens genome.</title>
        <authorList>
            <person name="Zhang K."/>
            <person name="Zhao Z."/>
            <person name="Zhang Z."/>
            <person name="Li Y."/>
            <person name="Hsiang T."/>
            <person name="Sun W."/>
        </authorList>
    </citation>
    <scope>NUCLEOTIDE SEQUENCE</scope>
    <source>
        <strain evidence="1">UV-8b</strain>
    </source>
</reference>
<dbReference type="GeneID" id="66061763"/>
<dbReference type="RefSeq" id="XP_042994417.1">
    <property type="nucleotide sequence ID" value="XM_043138483.1"/>
</dbReference>
<evidence type="ECO:0000313" key="2">
    <source>
        <dbReference type="Proteomes" id="UP000027002"/>
    </source>
</evidence>
<name>A0A8E5HJQ9_USTVR</name>
<protein>
    <submittedName>
        <fullName evidence="1">Uncharacterized protein</fullName>
    </submittedName>
</protein>
<organism evidence="1 2">
    <name type="scientific">Ustilaginoidea virens</name>
    <name type="common">Rice false smut fungus</name>
    <name type="synonym">Villosiclava virens</name>
    <dbReference type="NCBI Taxonomy" id="1159556"/>
    <lineage>
        <taxon>Eukaryota</taxon>
        <taxon>Fungi</taxon>
        <taxon>Dikarya</taxon>
        <taxon>Ascomycota</taxon>
        <taxon>Pezizomycotina</taxon>
        <taxon>Sordariomycetes</taxon>
        <taxon>Hypocreomycetidae</taxon>
        <taxon>Hypocreales</taxon>
        <taxon>Clavicipitaceae</taxon>
        <taxon>Ustilaginoidea</taxon>
    </lineage>
</organism>
<proteinExistence type="predicted"/>
<dbReference type="Proteomes" id="UP000027002">
    <property type="component" value="Chromosome 1"/>
</dbReference>
<dbReference type="AlphaFoldDB" id="A0A8E5HJQ9"/>
<dbReference type="KEGG" id="uvi:66061763"/>
<gene>
    <name evidence="1" type="ORF">UV8b_00985</name>
</gene>